<dbReference type="WBParaSite" id="jg9130">
    <property type="protein sequence ID" value="jg9130"/>
    <property type="gene ID" value="jg9130"/>
</dbReference>
<evidence type="ECO:0000313" key="2">
    <source>
        <dbReference type="WBParaSite" id="jg9130"/>
    </source>
</evidence>
<dbReference type="AlphaFoldDB" id="A0A915EUI6"/>
<name>A0A915EUI6_9BILA</name>
<dbReference type="Proteomes" id="UP000887574">
    <property type="component" value="Unplaced"/>
</dbReference>
<evidence type="ECO:0000313" key="1">
    <source>
        <dbReference type="Proteomes" id="UP000887574"/>
    </source>
</evidence>
<proteinExistence type="predicted"/>
<accession>A0A915EUI6</accession>
<reference evidence="2" key="1">
    <citation type="submission" date="2022-11" db="UniProtKB">
        <authorList>
            <consortium name="WormBaseParasite"/>
        </authorList>
    </citation>
    <scope>IDENTIFICATION</scope>
</reference>
<organism evidence="1 2">
    <name type="scientific">Ditylenchus dipsaci</name>
    <dbReference type="NCBI Taxonomy" id="166011"/>
    <lineage>
        <taxon>Eukaryota</taxon>
        <taxon>Metazoa</taxon>
        <taxon>Ecdysozoa</taxon>
        <taxon>Nematoda</taxon>
        <taxon>Chromadorea</taxon>
        <taxon>Rhabditida</taxon>
        <taxon>Tylenchina</taxon>
        <taxon>Tylenchomorpha</taxon>
        <taxon>Sphaerularioidea</taxon>
        <taxon>Anguinidae</taxon>
        <taxon>Anguininae</taxon>
        <taxon>Ditylenchus</taxon>
    </lineage>
</organism>
<dbReference type="SUPFAM" id="SSF53098">
    <property type="entry name" value="Ribonuclease H-like"/>
    <property type="match status" value="1"/>
</dbReference>
<protein>
    <submittedName>
        <fullName evidence="2">Integrase catalytic domain-containing protein</fullName>
    </submittedName>
</protein>
<keyword evidence="1" id="KW-1185">Reference proteome</keyword>
<dbReference type="InterPro" id="IPR012337">
    <property type="entry name" value="RNaseH-like_sf"/>
</dbReference>
<sequence length="72" mass="8676">MQCLFFRREISNQSDSKPLRREEEPWKRIHIDFAALKGRMFLIIVDSFTRWPEIYEMPTIFLKLQSNVSEGV</sequence>